<gene>
    <name evidence="1" type="ORF">LT85_1391</name>
</gene>
<sequence>MLPEERKHLGVKVSMESRTVETRPVAANFSFLWVAAPTK</sequence>
<evidence type="ECO:0000313" key="1">
    <source>
        <dbReference type="EMBL" id="AIY40549.1"/>
    </source>
</evidence>
<organism evidence="1 2">
    <name type="scientific">Collimonas arenae</name>
    <dbReference type="NCBI Taxonomy" id="279058"/>
    <lineage>
        <taxon>Bacteria</taxon>
        <taxon>Pseudomonadati</taxon>
        <taxon>Pseudomonadota</taxon>
        <taxon>Betaproteobacteria</taxon>
        <taxon>Burkholderiales</taxon>
        <taxon>Oxalobacteraceae</taxon>
        <taxon>Collimonas</taxon>
    </lineage>
</organism>
<dbReference type="Proteomes" id="UP000030302">
    <property type="component" value="Chromosome"/>
</dbReference>
<dbReference type="EMBL" id="CP009962">
    <property type="protein sequence ID" value="AIY40549.1"/>
    <property type="molecule type" value="Genomic_DNA"/>
</dbReference>
<evidence type="ECO:0000313" key="2">
    <source>
        <dbReference type="Proteomes" id="UP000030302"/>
    </source>
</evidence>
<dbReference type="KEGG" id="care:LT85_1391"/>
<reference evidence="2" key="1">
    <citation type="journal article" date="2014" name="Soil Biol. Biochem.">
        <title>Structure and function of bacterial communities in ageing soils: Insights from the Mendocino ecological staircase.</title>
        <authorList>
            <person name="Uroz S."/>
            <person name="Tech J.J."/>
            <person name="Sawaya N.A."/>
            <person name="Frey-Klett P."/>
            <person name="Leveau J.H.J."/>
        </authorList>
    </citation>
    <scope>NUCLEOTIDE SEQUENCE [LARGE SCALE GENOMIC DNA]</scope>
    <source>
        <strain evidence="2">Cal35</strain>
    </source>
</reference>
<proteinExistence type="predicted"/>
<dbReference type="HOGENOM" id="CLU_3307830_0_0_4"/>
<name>A0A0A1FA46_9BURK</name>
<protein>
    <submittedName>
        <fullName evidence="1">Uncharacterized protein</fullName>
    </submittedName>
</protein>
<keyword evidence="2" id="KW-1185">Reference proteome</keyword>
<accession>A0A0A1FA46</accession>
<dbReference type="AlphaFoldDB" id="A0A0A1FA46"/>